<comment type="subcellular location">
    <subcellularLocation>
        <location evidence="1">Cytoplasm</location>
        <location evidence="1">Cytoskeleton</location>
        <location evidence="1">Flagellum axoneme</location>
    </subcellularLocation>
</comment>
<proteinExistence type="inferred from homology"/>
<name>A0A8J4WRF8_9TREM</name>
<evidence type="ECO:0000256" key="4">
    <source>
        <dbReference type="ARBA" id="ARBA00022553"/>
    </source>
</evidence>
<keyword evidence="3" id="KW-0963">Cytoplasm</keyword>
<dbReference type="PANTHER" id="PTHR21648">
    <property type="entry name" value="FLAGELLAR RADIAL SPOKE PROTEIN 3"/>
    <property type="match status" value="1"/>
</dbReference>
<evidence type="ECO:0000256" key="7">
    <source>
        <dbReference type="ARBA" id="ARBA00023212"/>
    </source>
</evidence>
<sequence>MADVMPPKHTEGAYTFASQPKAISRPKKYKEKELSEDNFDVMRFGNLMYDRRVIRGNTYALHLLPAQAQTDPLELQRQVERRRRAIDQMRARGELRPSSPLPLEGRLHKPVQTELYLEQLTDLVEETDIDCQTDAFLNRPPSPLYVPAKIGADAETQIYEGDLFNFDLEVVPVLEVLVGKTIEQALLEVTEEEELANIRAQQCAFEELRQAEQVEMQRVMEHDRRLREEKDRRKQQCLLAEAREQELVDKVTVQAFAKAYLADLETTVFTNLAEHGYFYDVVEHDIEEGFLPWLMAEVDEEIELENRSRLLLDMMIREVVQERHHQYRQLDLQDEQNVLNLSVGSDLTKGAPQQNPSIDPEDETNPADEQTGASTTVEQPSKRTDQDSRLVEENDGDDAERLPEEQEVGE</sequence>
<evidence type="ECO:0000313" key="11">
    <source>
        <dbReference type="Proteomes" id="UP000748531"/>
    </source>
</evidence>
<keyword evidence="11" id="KW-1185">Reference proteome</keyword>
<accession>A0A8J4WRF8</accession>
<keyword evidence="4" id="KW-0597">Phosphoprotein</keyword>
<organism evidence="10 11">
    <name type="scientific">Paragonimus heterotremus</name>
    <dbReference type="NCBI Taxonomy" id="100268"/>
    <lineage>
        <taxon>Eukaryota</taxon>
        <taxon>Metazoa</taxon>
        <taxon>Spiralia</taxon>
        <taxon>Lophotrochozoa</taxon>
        <taxon>Platyhelminthes</taxon>
        <taxon>Trematoda</taxon>
        <taxon>Digenea</taxon>
        <taxon>Plagiorchiida</taxon>
        <taxon>Troglotremata</taxon>
        <taxon>Troglotrematidae</taxon>
        <taxon>Paragonimus</taxon>
    </lineage>
</organism>
<feature type="compositionally biased region" description="Basic and acidic residues" evidence="9">
    <location>
        <begin position="380"/>
        <end position="392"/>
    </location>
</feature>
<evidence type="ECO:0000256" key="2">
    <source>
        <dbReference type="ARBA" id="ARBA00006737"/>
    </source>
</evidence>
<dbReference type="OrthoDB" id="313308at2759"/>
<feature type="region of interest" description="Disordered" evidence="9">
    <location>
        <begin position="1"/>
        <end position="23"/>
    </location>
</feature>
<evidence type="ECO:0000256" key="6">
    <source>
        <dbReference type="ARBA" id="ARBA00023069"/>
    </source>
</evidence>
<dbReference type="GO" id="GO:0005929">
    <property type="term" value="C:cilium"/>
    <property type="evidence" value="ECO:0007669"/>
    <property type="project" value="TreeGrafter"/>
</dbReference>
<evidence type="ECO:0000256" key="9">
    <source>
        <dbReference type="SAM" id="MobiDB-lite"/>
    </source>
</evidence>
<comment type="similarity">
    <text evidence="2">Belongs to the flagellar radial spoke RSP3 family.</text>
</comment>
<keyword evidence="8" id="KW-0966">Cell projection</keyword>
<feature type="region of interest" description="Disordered" evidence="9">
    <location>
        <begin position="345"/>
        <end position="410"/>
    </location>
</feature>
<reference evidence="10" key="1">
    <citation type="submission" date="2019-05" db="EMBL/GenBank/DDBJ databases">
        <title>Annotation for the trematode Paragonimus heterotremus.</title>
        <authorList>
            <person name="Choi Y.-J."/>
        </authorList>
    </citation>
    <scope>NUCLEOTIDE SEQUENCE</scope>
    <source>
        <strain evidence="10">LC</strain>
    </source>
</reference>
<evidence type="ECO:0000256" key="3">
    <source>
        <dbReference type="ARBA" id="ARBA00022490"/>
    </source>
</evidence>
<protein>
    <submittedName>
        <fullName evidence="10">Flagellar radial spoke protein 3</fullName>
    </submittedName>
</protein>
<keyword evidence="6" id="KW-0969">Cilium</keyword>
<feature type="compositionally biased region" description="Basic and acidic residues" evidence="9">
    <location>
        <begin position="1"/>
        <end position="11"/>
    </location>
</feature>
<keyword evidence="5 10" id="KW-0282">Flagellum</keyword>
<evidence type="ECO:0000256" key="1">
    <source>
        <dbReference type="ARBA" id="ARBA00004611"/>
    </source>
</evidence>
<evidence type="ECO:0000256" key="5">
    <source>
        <dbReference type="ARBA" id="ARBA00022846"/>
    </source>
</evidence>
<dbReference type="EMBL" id="LUCH01002729">
    <property type="protein sequence ID" value="KAF5401065.1"/>
    <property type="molecule type" value="Genomic_DNA"/>
</dbReference>
<evidence type="ECO:0000313" key="10">
    <source>
        <dbReference type="EMBL" id="KAF5401065.1"/>
    </source>
</evidence>
<gene>
    <name evidence="10" type="ORF">PHET_05544</name>
</gene>
<dbReference type="Pfam" id="PF06098">
    <property type="entry name" value="Radial_spoke_3"/>
    <property type="match status" value="1"/>
</dbReference>
<dbReference type="AlphaFoldDB" id="A0A8J4WRF8"/>
<feature type="compositionally biased region" description="Polar residues" evidence="9">
    <location>
        <begin position="367"/>
        <end position="379"/>
    </location>
</feature>
<keyword evidence="7" id="KW-0206">Cytoskeleton</keyword>
<dbReference type="Proteomes" id="UP000748531">
    <property type="component" value="Unassembled WGS sequence"/>
</dbReference>
<feature type="compositionally biased region" description="Polar residues" evidence="9">
    <location>
        <begin position="345"/>
        <end position="357"/>
    </location>
</feature>
<comment type="caution">
    <text evidence="10">The sequence shown here is derived from an EMBL/GenBank/DDBJ whole genome shotgun (WGS) entry which is preliminary data.</text>
</comment>
<dbReference type="InterPro" id="IPR009290">
    <property type="entry name" value="Radial_spoke_3"/>
</dbReference>
<dbReference type="PANTHER" id="PTHR21648:SF0">
    <property type="entry name" value="RADIAL SPOKE HEAD PROTEIN 3 HOMOLOG"/>
    <property type="match status" value="1"/>
</dbReference>
<evidence type="ECO:0000256" key="8">
    <source>
        <dbReference type="ARBA" id="ARBA00023273"/>
    </source>
</evidence>